<dbReference type="SUPFAM" id="SSF48179">
    <property type="entry name" value="6-phosphogluconate dehydrogenase C-terminal domain-like"/>
    <property type="match status" value="2"/>
</dbReference>
<evidence type="ECO:0000313" key="7">
    <source>
        <dbReference type="Proteomes" id="UP000318297"/>
    </source>
</evidence>
<comment type="similarity">
    <text evidence="2">Belongs to the 3-hydroxyacyl-CoA dehydrogenase family.</text>
</comment>
<comment type="pathway">
    <text evidence="1">Lipid metabolism; butanoate metabolism.</text>
</comment>
<feature type="domain" description="3-hydroxyacyl-CoA dehydrogenase C-terminal" evidence="4">
    <location>
        <begin position="493"/>
        <end position="575"/>
    </location>
</feature>
<keyword evidence="3" id="KW-0560">Oxidoreductase</keyword>
<reference evidence="6 7" key="1">
    <citation type="submission" date="2019-06" db="EMBL/GenBank/DDBJ databases">
        <title>Sequencing the genomes of 1000 actinobacteria strains.</title>
        <authorList>
            <person name="Klenk H.-P."/>
        </authorList>
    </citation>
    <scope>NUCLEOTIDE SEQUENCE [LARGE SCALE GENOMIC DNA]</scope>
    <source>
        <strain evidence="6 7">DSM 19560</strain>
    </source>
</reference>
<dbReference type="InterPro" id="IPR006108">
    <property type="entry name" value="3HC_DH_C"/>
</dbReference>
<dbReference type="Pfam" id="PF00725">
    <property type="entry name" value="3HCDH"/>
    <property type="match status" value="2"/>
</dbReference>
<name>A0A561DXA6_9MICO</name>
<evidence type="ECO:0000259" key="5">
    <source>
        <dbReference type="Pfam" id="PF02737"/>
    </source>
</evidence>
<dbReference type="InterPro" id="IPR013328">
    <property type="entry name" value="6PGD_dom2"/>
</dbReference>
<dbReference type="RefSeq" id="WP_145230474.1">
    <property type="nucleotide sequence ID" value="NZ_VIVQ01000004.1"/>
</dbReference>
<evidence type="ECO:0000313" key="6">
    <source>
        <dbReference type="EMBL" id="TWE07962.1"/>
    </source>
</evidence>
<dbReference type="NCBIfam" id="NF005875">
    <property type="entry name" value="PRK07819.1"/>
    <property type="match status" value="1"/>
</dbReference>
<gene>
    <name evidence="6" type="ORF">BKA23_3329</name>
</gene>
<organism evidence="6 7">
    <name type="scientific">Rudaeicoccus suwonensis</name>
    <dbReference type="NCBI Taxonomy" id="657409"/>
    <lineage>
        <taxon>Bacteria</taxon>
        <taxon>Bacillati</taxon>
        <taxon>Actinomycetota</taxon>
        <taxon>Actinomycetes</taxon>
        <taxon>Micrococcales</taxon>
        <taxon>Dermacoccaceae</taxon>
        <taxon>Rudaeicoccus</taxon>
    </lineage>
</organism>
<dbReference type="Pfam" id="PF02737">
    <property type="entry name" value="3HCDH_N"/>
    <property type="match status" value="1"/>
</dbReference>
<dbReference type="InterPro" id="IPR036291">
    <property type="entry name" value="NAD(P)-bd_dom_sf"/>
</dbReference>
<accession>A0A561DXA6</accession>
<evidence type="ECO:0000256" key="1">
    <source>
        <dbReference type="ARBA" id="ARBA00005086"/>
    </source>
</evidence>
<feature type="domain" description="3-hydroxyacyl-CoA dehydrogenase NAD binding" evidence="5">
    <location>
        <begin position="7"/>
        <end position="185"/>
    </location>
</feature>
<dbReference type="SUPFAM" id="SSF51735">
    <property type="entry name" value="NAD(P)-binding Rossmann-fold domains"/>
    <property type="match status" value="1"/>
</dbReference>
<dbReference type="FunFam" id="3.40.50.720:FF:000009">
    <property type="entry name" value="Fatty oxidation complex, alpha subunit"/>
    <property type="match status" value="1"/>
</dbReference>
<dbReference type="InterPro" id="IPR006176">
    <property type="entry name" value="3-OHacyl-CoA_DH_NAD-bd"/>
</dbReference>
<comment type="caution">
    <text evidence="6">The sequence shown here is derived from an EMBL/GenBank/DDBJ whole genome shotgun (WGS) entry which is preliminary data.</text>
</comment>
<feature type="domain" description="3-hydroxyacyl-CoA dehydrogenase C-terminal" evidence="4">
    <location>
        <begin position="188"/>
        <end position="284"/>
    </location>
</feature>
<keyword evidence="7" id="KW-1185">Reference proteome</keyword>
<dbReference type="OrthoDB" id="9771883at2"/>
<proteinExistence type="inferred from homology"/>
<dbReference type="EMBL" id="VIVQ01000004">
    <property type="protein sequence ID" value="TWE07962.1"/>
    <property type="molecule type" value="Genomic_DNA"/>
</dbReference>
<evidence type="ECO:0000256" key="2">
    <source>
        <dbReference type="ARBA" id="ARBA00009463"/>
    </source>
</evidence>
<evidence type="ECO:0000256" key="3">
    <source>
        <dbReference type="ARBA" id="ARBA00023002"/>
    </source>
</evidence>
<dbReference type="Proteomes" id="UP000318297">
    <property type="component" value="Unassembled WGS sequence"/>
</dbReference>
<protein>
    <submittedName>
        <fullName evidence="6">3-hydroxybutyryl-CoA dehydrogenase</fullName>
    </submittedName>
</protein>
<dbReference type="GO" id="GO:0070403">
    <property type="term" value="F:NAD+ binding"/>
    <property type="evidence" value="ECO:0007669"/>
    <property type="project" value="InterPro"/>
</dbReference>
<dbReference type="PANTHER" id="PTHR48075:SF5">
    <property type="entry name" value="3-HYDROXYBUTYRYL-COA DEHYDROGENASE"/>
    <property type="match status" value="1"/>
</dbReference>
<sequence length="578" mass="59295">MTPQFRTVAVIGLGTMGAGIVEVFAKAGLQVYAVDGSDELAQRGRGFVTTSLGRAVSKGKLEQTAADEVLGRITFTSELTDLADADLVIEAVPEKLEIKQSIFSRLDEIVSADAVLASNTSSLSLTRIAAGTKHPRRVVGMHFFNPAPVLALVEVITTLLVSQEVVDGVRDLAIRLGKKPVVVGDRAGFVANALLITYLARAIRLYENGRVSREDLDNAGRIGIGLPMGPLTLSDLIGLDVVKEVCDVLYAATKRPSDAPPALLTNLVTAGRLGRKTGHGFYEYDKPGSGTVADRQQDSAGAAVGVVAVVGSGELADAFAQVLGGGGLDVRIVSDPGTDTSGLVEAGLVVLAGSENCCEDCNDGECLTDATGGNVGDDSAEQGCGCCGGAAPGVWFPKVVEALSADAIVLAADPASRWAAEDLDVDSDSASGGSEVAGEAPRVMPVRLHQSTRGGQVAELGRGLTTSATALAVARATLEAAGLTVVVAQDRPGLVVDALLFPHLNDAVAMLDSGYATAEDIDTAMSAGCGYPTGPFAMLDAIGADAVADSLLEQAGVDPAVAPNPLLLEHALAQRTFR</sequence>
<dbReference type="InterPro" id="IPR008927">
    <property type="entry name" value="6-PGluconate_DH-like_C_sf"/>
</dbReference>
<dbReference type="GO" id="GO:0008691">
    <property type="term" value="F:3-hydroxybutyryl-CoA dehydrogenase activity"/>
    <property type="evidence" value="ECO:0007669"/>
    <property type="project" value="TreeGrafter"/>
</dbReference>
<dbReference type="PANTHER" id="PTHR48075">
    <property type="entry name" value="3-HYDROXYACYL-COA DEHYDROGENASE FAMILY PROTEIN"/>
    <property type="match status" value="1"/>
</dbReference>
<dbReference type="Gene3D" id="1.10.1040.10">
    <property type="entry name" value="N-(1-d-carboxylethyl)-l-norvaline Dehydrogenase, domain 2"/>
    <property type="match status" value="2"/>
</dbReference>
<dbReference type="Gene3D" id="3.40.50.720">
    <property type="entry name" value="NAD(P)-binding Rossmann-like Domain"/>
    <property type="match status" value="1"/>
</dbReference>
<dbReference type="GO" id="GO:0006635">
    <property type="term" value="P:fatty acid beta-oxidation"/>
    <property type="evidence" value="ECO:0007669"/>
    <property type="project" value="TreeGrafter"/>
</dbReference>
<evidence type="ECO:0000259" key="4">
    <source>
        <dbReference type="Pfam" id="PF00725"/>
    </source>
</evidence>
<dbReference type="AlphaFoldDB" id="A0A561DXA6"/>